<proteinExistence type="predicted"/>
<dbReference type="AlphaFoldDB" id="A0A1L9QNJ5"/>
<name>A0A1L9QNJ5_9CYAN</name>
<accession>A0A1L9QNJ5</accession>
<protein>
    <submittedName>
        <fullName evidence="1">Uncharacterized protein</fullName>
    </submittedName>
</protein>
<dbReference type="Proteomes" id="UP000183940">
    <property type="component" value="Unassembled WGS sequence"/>
</dbReference>
<dbReference type="EMBL" id="MLAW01000036">
    <property type="protein sequence ID" value="OJJ24157.1"/>
    <property type="molecule type" value="Genomic_DNA"/>
</dbReference>
<reference evidence="1" key="1">
    <citation type="submission" date="2016-10" db="EMBL/GenBank/DDBJ databases">
        <title>CRISPR-Cas defence system in Roseofilum reptotaenium: evidence of a bacteriophage-cyanobacterium arms race in the coral black band disease.</title>
        <authorList>
            <person name="Buerger P."/>
            <person name="Wood-Charlson E.M."/>
            <person name="Weynberg K.D."/>
            <person name="Willis B."/>
            <person name="Van Oppen M.J."/>
        </authorList>
    </citation>
    <scope>NUCLEOTIDE SEQUENCE [LARGE SCALE GENOMIC DNA]</scope>
    <source>
        <strain evidence="1">AO1-A</strain>
    </source>
</reference>
<evidence type="ECO:0000313" key="2">
    <source>
        <dbReference type="Proteomes" id="UP000183940"/>
    </source>
</evidence>
<gene>
    <name evidence="1" type="ORF">BI308_17970</name>
</gene>
<keyword evidence="2" id="KW-1185">Reference proteome</keyword>
<evidence type="ECO:0000313" key="1">
    <source>
        <dbReference type="EMBL" id="OJJ24157.1"/>
    </source>
</evidence>
<comment type="caution">
    <text evidence="1">The sequence shown here is derived from an EMBL/GenBank/DDBJ whole genome shotgun (WGS) entry which is preliminary data.</text>
</comment>
<sequence>MAEFYWQKLDCKNQPTGGLGAWRAKVPGGWIIAIRCGGSEGGGVTFYPDPNHQWNGGTLPF</sequence>
<organism evidence="1 2">
    <name type="scientific">Roseofilum reptotaenium AO1-A</name>
    <dbReference type="NCBI Taxonomy" id="1925591"/>
    <lineage>
        <taxon>Bacteria</taxon>
        <taxon>Bacillati</taxon>
        <taxon>Cyanobacteriota</taxon>
        <taxon>Cyanophyceae</taxon>
        <taxon>Desertifilales</taxon>
        <taxon>Desertifilaceae</taxon>
        <taxon>Roseofilum</taxon>
    </lineage>
</organism>